<keyword evidence="2" id="KW-0547">Nucleotide-binding</keyword>
<feature type="binding site" evidence="2">
    <location>
        <begin position="217"/>
        <end position="218"/>
    </location>
    <ligand>
        <name>ATP</name>
        <dbReference type="ChEBI" id="CHEBI:30616"/>
    </ligand>
</feature>
<keyword evidence="5" id="KW-0132">Cell division</keyword>
<organism evidence="5 6">
    <name type="scientific">Moraxella caprae</name>
    <dbReference type="NCBI Taxonomy" id="90240"/>
    <lineage>
        <taxon>Bacteria</taxon>
        <taxon>Pseudomonadati</taxon>
        <taxon>Pseudomonadota</taxon>
        <taxon>Gammaproteobacteria</taxon>
        <taxon>Moraxellales</taxon>
        <taxon>Moraxellaceae</taxon>
        <taxon>Moraxella</taxon>
    </lineage>
</organism>
<evidence type="ECO:0000313" key="6">
    <source>
        <dbReference type="Proteomes" id="UP000254065"/>
    </source>
</evidence>
<evidence type="ECO:0000259" key="4">
    <source>
        <dbReference type="PROSITE" id="PS51459"/>
    </source>
</evidence>
<feature type="domain" description="Fido" evidence="4">
    <location>
        <begin position="96"/>
        <end position="239"/>
    </location>
</feature>
<dbReference type="PANTHER" id="PTHR13504">
    <property type="entry name" value="FIDO DOMAIN-CONTAINING PROTEIN DDB_G0283145"/>
    <property type="match status" value="1"/>
</dbReference>
<feature type="binding site" evidence="2">
    <location>
        <begin position="180"/>
        <end position="187"/>
    </location>
    <ligand>
        <name>ATP</name>
        <dbReference type="ChEBI" id="CHEBI:30616"/>
    </ligand>
</feature>
<dbReference type="RefSeq" id="WP_029104071.1">
    <property type="nucleotide sequence ID" value="NZ_UGQB01000004.1"/>
</dbReference>
<sequence length="251" mass="28967">MTKPPFDITNTMLNQMVDISHLIGQLQHEYERNLHLRKNNRLRSIQSSLAIENNSLSLEQVTDIINGKRILGSPKEIQEVKNAYDAYELIEKFNPFSIDDFLKAHQVLTYGLVNQSGQFRQSNVGIFDNGGNLIHMGARPPFIEKLITDLFTWANADDTPAIIKSAVVHYEIEVIHPFEDGNGRMGRLWQTVILSQWQPIFAWLPVETMVYAHQNAYYQTLRQADKANNSTVFIEFMLDIIQKTLKEYIQE</sequence>
<reference evidence="5 6" key="1">
    <citation type="submission" date="2018-06" db="EMBL/GenBank/DDBJ databases">
        <authorList>
            <consortium name="Pathogen Informatics"/>
            <person name="Doyle S."/>
        </authorList>
    </citation>
    <scope>NUCLEOTIDE SEQUENCE [LARGE SCALE GENOMIC DNA]</scope>
    <source>
        <strain evidence="5 6">NCTC12877</strain>
    </source>
</reference>
<dbReference type="Gene3D" id="1.10.3290.10">
    <property type="entry name" value="Fido-like domain"/>
    <property type="match status" value="1"/>
</dbReference>
<feature type="site" description="Important for autoinhibition of adenylyltransferase activity" evidence="3">
    <location>
        <position position="52"/>
    </location>
</feature>
<dbReference type="InterPro" id="IPR040198">
    <property type="entry name" value="Fido_containing"/>
</dbReference>
<keyword evidence="2" id="KW-0067">ATP-binding</keyword>
<name>A0A378QYF6_9GAMM</name>
<dbReference type="AlphaFoldDB" id="A0A378QYF6"/>
<dbReference type="Pfam" id="PF02661">
    <property type="entry name" value="Fic"/>
    <property type="match status" value="1"/>
</dbReference>
<dbReference type="Proteomes" id="UP000254065">
    <property type="component" value="Unassembled WGS sequence"/>
</dbReference>
<keyword evidence="6" id="KW-1185">Reference proteome</keyword>
<gene>
    <name evidence="5" type="ORF">NCTC12877_01057</name>
</gene>
<dbReference type="GO" id="GO:0005524">
    <property type="term" value="F:ATP binding"/>
    <property type="evidence" value="ECO:0007669"/>
    <property type="project" value="UniProtKB-KW"/>
</dbReference>
<dbReference type="GO" id="GO:0051301">
    <property type="term" value="P:cell division"/>
    <property type="evidence" value="ECO:0007669"/>
    <property type="project" value="UniProtKB-KW"/>
</dbReference>
<evidence type="ECO:0000256" key="3">
    <source>
        <dbReference type="PIRSR" id="PIRSR640198-3"/>
    </source>
</evidence>
<keyword evidence="5" id="KW-0131">Cell cycle</keyword>
<dbReference type="InterPro" id="IPR036597">
    <property type="entry name" value="Fido-like_dom_sf"/>
</dbReference>
<evidence type="ECO:0000256" key="2">
    <source>
        <dbReference type="PIRSR" id="PIRSR640198-2"/>
    </source>
</evidence>
<dbReference type="PANTHER" id="PTHR13504:SF38">
    <property type="entry name" value="FIDO DOMAIN-CONTAINING PROTEIN"/>
    <property type="match status" value="1"/>
</dbReference>
<feature type="active site" evidence="1">
    <location>
        <position position="176"/>
    </location>
</feature>
<dbReference type="STRING" id="1122244.GCA_000426885_01770"/>
<accession>A0A378QYF6</accession>
<dbReference type="EMBL" id="UGQB01000004">
    <property type="protein sequence ID" value="STZ08073.1"/>
    <property type="molecule type" value="Genomic_DNA"/>
</dbReference>
<dbReference type="PROSITE" id="PS51459">
    <property type="entry name" value="FIDO"/>
    <property type="match status" value="1"/>
</dbReference>
<evidence type="ECO:0000256" key="1">
    <source>
        <dbReference type="PIRSR" id="PIRSR640198-1"/>
    </source>
</evidence>
<dbReference type="SUPFAM" id="SSF140931">
    <property type="entry name" value="Fic-like"/>
    <property type="match status" value="1"/>
</dbReference>
<evidence type="ECO:0000313" key="5">
    <source>
        <dbReference type="EMBL" id="STZ08073.1"/>
    </source>
</evidence>
<dbReference type="OrthoDB" id="9807853at2"/>
<protein>
    <submittedName>
        <fullName evidence="5">Protein involved in cell division</fullName>
    </submittedName>
</protein>
<proteinExistence type="predicted"/>
<dbReference type="InterPro" id="IPR003812">
    <property type="entry name" value="Fido"/>
</dbReference>